<comment type="caution">
    <text evidence="5">The sequence shown here is derived from an EMBL/GenBank/DDBJ whole genome shotgun (WGS) entry which is preliminary data.</text>
</comment>
<dbReference type="PANTHER" id="PTHR33222">
    <property type="match status" value="1"/>
</dbReference>
<accession>A0ABD1VQ83</accession>
<sequence>MEMCAIRAISNLPILHHRLINPVHTQSRYPPLLKQTRLNSGLRYYKNSSLRSTTSEGTSVDSTPYIKDVPDSVTTVEDARPVENSEEYNPATPYVKDEPDSVITIEDARPVENSEEYNPATQINEKPQEDSLVDNPMKVFEFLENFDLKFDTEDTNSILAFGGGALVAVWLASAVVGAIDSIPVFPKVLELVGLGYAIWFSTRYLIFKENRAELAAKIEQIKEEVIGSKDY</sequence>
<evidence type="ECO:0000313" key="5">
    <source>
        <dbReference type="EMBL" id="KAL2538535.1"/>
    </source>
</evidence>
<organism evidence="5 6">
    <name type="scientific">Forsythia ovata</name>
    <dbReference type="NCBI Taxonomy" id="205694"/>
    <lineage>
        <taxon>Eukaryota</taxon>
        <taxon>Viridiplantae</taxon>
        <taxon>Streptophyta</taxon>
        <taxon>Embryophyta</taxon>
        <taxon>Tracheophyta</taxon>
        <taxon>Spermatophyta</taxon>
        <taxon>Magnoliopsida</taxon>
        <taxon>eudicotyledons</taxon>
        <taxon>Gunneridae</taxon>
        <taxon>Pentapetalae</taxon>
        <taxon>asterids</taxon>
        <taxon>lamiids</taxon>
        <taxon>Lamiales</taxon>
        <taxon>Oleaceae</taxon>
        <taxon>Forsythieae</taxon>
        <taxon>Forsythia</taxon>
    </lineage>
</organism>
<feature type="region of interest" description="Disordered" evidence="2">
    <location>
        <begin position="49"/>
        <end position="68"/>
    </location>
</feature>
<evidence type="ECO:0000256" key="1">
    <source>
        <dbReference type="ARBA" id="ARBA00004141"/>
    </source>
</evidence>
<proteinExistence type="predicted"/>
<dbReference type="AlphaFoldDB" id="A0ABD1VQ83"/>
<feature type="region of interest" description="Disordered" evidence="2">
    <location>
        <begin position="77"/>
        <end position="97"/>
    </location>
</feature>
<comment type="subcellular location">
    <subcellularLocation>
        <location evidence="1">Membrane</location>
        <topology evidence="1">Multi-pass membrane protein</topology>
    </subcellularLocation>
</comment>
<dbReference type="Proteomes" id="UP001604277">
    <property type="component" value="Unassembled WGS sequence"/>
</dbReference>
<evidence type="ECO:0000259" key="4">
    <source>
        <dbReference type="Pfam" id="PF14159"/>
    </source>
</evidence>
<keyword evidence="6" id="KW-1185">Reference proteome</keyword>
<name>A0ABD1VQ83_9LAMI</name>
<dbReference type="Pfam" id="PF14159">
    <property type="entry name" value="CAAD"/>
    <property type="match status" value="1"/>
</dbReference>
<keyword evidence="3" id="KW-0812">Transmembrane</keyword>
<gene>
    <name evidence="5" type="ORF">Fot_19926</name>
</gene>
<evidence type="ECO:0000313" key="6">
    <source>
        <dbReference type="Proteomes" id="UP001604277"/>
    </source>
</evidence>
<dbReference type="PANTHER" id="PTHR33222:SF2">
    <property type="entry name" value="PROTEIN CURVATURE THYLAKOID 1D, CHLOROPLASTIC"/>
    <property type="match status" value="1"/>
</dbReference>
<feature type="transmembrane region" description="Helical" evidence="3">
    <location>
        <begin position="191"/>
        <end position="207"/>
    </location>
</feature>
<dbReference type="GO" id="GO:0016020">
    <property type="term" value="C:membrane"/>
    <property type="evidence" value="ECO:0007669"/>
    <property type="project" value="UniProtKB-SubCell"/>
</dbReference>
<evidence type="ECO:0000256" key="2">
    <source>
        <dbReference type="SAM" id="MobiDB-lite"/>
    </source>
</evidence>
<feature type="compositionally biased region" description="Polar residues" evidence="2">
    <location>
        <begin position="49"/>
        <end position="62"/>
    </location>
</feature>
<feature type="domain" description="Cyanobacterial aminoacyl-tRNA synthetase CAAD" evidence="4">
    <location>
        <begin position="152"/>
        <end position="227"/>
    </location>
</feature>
<protein>
    <submittedName>
        <fullName evidence="5">Protein CURVATURE THYLAKOID 1D</fullName>
    </submittedName>
</protein>
<dbReference type="InterPro" id="IPR033344">
    <property type="entry name" value="CURT1"/>
</dbReference>
<reference evidence="6" key="1">
    <citation type="submission" date="2024-07" db="EMBL/GenBank/DDBJ databases">
        <title>Two chromosome-level genome assemblies of Korean endemic species Abeliophyllum distichum and Forsythia ovata (Oleaceae).</title>
        <authorList>
            <person name="Jang H."/>
        </authorList>
    </citation>
    <scope>NUCLEOTIDE SEQUENCE [LARGE SCALE GENOMIC DNA]</scope>
</reference>
<keyword evidence="3" id="KW-1133">Transmembrane helix</keyword>
<keyword evidence="3" id="KW-0472">Membrane</keyword>
<dbReference type="InterPro" id="IPR025564">
    <property type="entry name" value="CAAD_dom"/>
</dbReference>
<evidence type="ECO:0000256" key="3">
    <source>
        <dbReference type="SAM" id="Phobius"/>
    </source>
</evidence>
<feature type="transmembrane region" description="Helical" evidence="3">
    <location>
        <begin position="158"/>
        <end position="179"/>
    </location>
</feature>
<dbReference type="EMBL" id="JBFOLJ010000005">
    <property type="protein sequence ID" value="KAL2538535.1"/>
    <property type="molecule type" value="Genomic_DNA"/>
</dbReference>